<keyword evidence="2" id="KW-1185">Reference proteome</keyword>
<feature type="non-terminal residue" evidence="1">
    <location>
        <position position="1"/>
    </location>
</feature>
<proteinExistence type="predicted"/>
<sequence>ISEIRTHPQGTFTIRVTWSQQKGRSDLEDEDKRSEEAYLFELQTISKNKRSISDPEVKEEELTVEEIRHFYQRNPIFQGGCFVSKV</sequence>
<evidence type="ECO:0000313" key="1">
    <source>
        <dbReference type="EMBL" id="MCD9558985.1"/>
    </source>
</evidence>
<comment type="caution">
    <text evidence="1">The sequence shown here is derived from an EMBL/GenBank/DDBJ whole genome shotgun (WGS) entry which is preliminary data.</text>
</comment>
<name>A0ABS8UK23_DATST</name>
<evidence type="ECO:0000313" key="2">
    <source>
        <dbReference type="Proteomes" id="UP000823775"/>
    </source>
</evidence>
<dbReference type="Proteomes" id="UP000823775">
    <property type="component" value="Unassembled WGS sequence"/>
</dbReference>
<protein>
    <submittedName>
        <fullName evidence="1">Uncharacterized protein</fullName>
    </submittedName>
</protein>
<reference evidence="1 2" key="1">
    <citation type="journal article" date="2021" name="BMC Genomics">
        <title>Datura genome reveals duplications of psychoactive alkaloid biosynthetic genes and high mutation rate following tissue culture.</title>
        <authorList>
            <person name="Rajewski A."/>
            <person name="Carter-House D."/>
            <person name="Stajich J."/>
            <person name="Litt A."/>
        </authorList>
    </citation>
    <scope>NUCLEOTIDE SEQUENCE [LARGE SCALE GENOMIC DNA]</scope>
    <source>
        <strain evidence="1">AR-01</strain>
    </source>
</reference>
<dbReference type="EMBL" id="JACEIK010002084">
    <property type="protein sequence ID" value="MCD9558985.1"/>
    <property type="molecule type" value="Genomic_DNA"/>
</dbReference>
<gene>
    <name evidence="1" type="ORF">HAX54_016694</name>
</gene>
<organism evidence="1 2">
    <name type="scientific">Datura stramonium</name>
    <name type="common">Jimsonweed</name>
    <name type="synonym">Common thornapple</name>
    <dbReference type="NCBI Taxonomy" id="4076"/>
    <lineage>
        <taxon>Eukaryota</taxon>
        <taxon>Viridiplantae</taxon>
        <taxon>Streptophyta</taxon>
        <taxon>Embryophyta</taxon>
        <taxon>Tracheophyta</taxon>
        <taxon>Spermatophyta</taxon>
        <taxon>Magnoliopsida</taxon>
        <taxon>eudicotyledons</taxon>
        <taxon>Gunneridae</taxon>
        <taxon>Pentapetalae</taxon>
        <taxon>asterids</taxon>
        <taxon>lamiids</taxon>
        <taxon>Solanales</taxon>
        <taxon>Solanaceae</taxon>
        <taxon>Solanoideae</taxon>
        <taxon>Datureae</taxon>
        <taxon>Datura</taxon>
    </lineage>
</organism>
<accession>A0ABS8UK23</accession>